<dbReference type="PANTHER" id="PTHR12428">
    <property type="entry name" value="OXA1"/>
    <property type="match status" value="1"/>
</dbReference>
<organism evidence="12 13">
    <name type="scientific">Tigheibacillus halophilus</name>
    <dbReference type="NCBI Taxonomy" id="361280"/>
    <lineage>
        <taxon>Bacteria</taxon>
        <taxon>Bacillati</taxon>
        <taxon>Bacillota</taxon>
        <taxon>Bacilli</taxon>
        <taxon>Bacillales</taxon>
        <taxon>Bacillaceae</taxon>
        <taxon>Tigheibacillus</taxon>
    </lineage>
</organism>
<dbReference type="EMBL" id="JAWDIP010000004">
    <property type="protein sequence ID" value="MDY0395860.1"/>
    <property type="molecule type" value="Genomic_DNA"/>
</dbReference>
<evidence type="ECO:0000256" key="3">
    <source>
        <dbReference type="ARBA" id="ARBA00022475"/>
    </source>
</evidence>
<feature type="transmembrane region" description="Helical" evidence="10">
    <location>
        <begin position="110"/>
        <end position="126"/>
    </location>
</feature>
<accession>A0ABU5C9Y3</accession>
<reference evidence="12 13" key="1">
    <citation type="submission" date="2023-10" db="EMBL/GenBank/DDBJ databases">
        <title>Virgibacillus halophilus 5B73C genome.</title>
        <authorList>
            <person name="Miliotis G."/>
            <person name="Sengupta P."/>
            <person name="Hameed A."/>
            <person name="Chuvochina M."/>
            <person name="Mcdonagh F."/>
            <person name="Simpson A.C."/>
            <person name="Singh N.K."/>
            <person name="Rekha P.D."/>
            <person name="Raman K."/>
            <person name="Hugenholtz P."/>
            <person name="Venkateswaran K."/>
        </authorList>
    </citation>
    <scope>NUCLEOTIDE SEQUENCE [LARGE SCALE GENOMIC DNA]</scope>
    <source>
        <strain evidence="12 13">5B73C</strain>
    </source>
</reference>
<evidence type="ECO:0000256" key="8">
    <source>
        <dbReference type="ARBA" id="ARBA00023186"/>
    </source>
</evidence>
<keyword evidence="3" id="KW-1003">Cell membrane</keyword>
<protein>
    <submittedName>
        <fullName evidence="12">Membrane protein insertase YidC</fullName>
    </submittedName>
</protein>
<evidence type="ECO:0000256" key="1">
    <source>
        <dbReference type="ARBA" id="ARBA00004651"/>
    </source>
</evidence>
<proteinExistence type="inferred from homology"/>
<dbReference type="CDD" id="cd20070">
    <property type="entry name" value="5TM_YidC_Alb3"/>
    <property type="match status" value="1"/>
</dbReference>
<feature type="transmembrane region" description="Helical" evidence="10">
    <location>
        <begin position="132"/>
        <end position="148"/>
    </location>
</feature>
<evidence type="ECO:0000256" key="4">
    <source>
        <dbReference type="ARBA" id="ARBA00022692"/>
    </source>
</evidence>
<evidence type="ECO:0000256" key="2">
    <source>
        <dbReference type="ARBA" id="ARBA00022448"/>
    </source>
</evidence>
<keyword evidence="6 10" id="KW-1133">Transmembrane helix</keyword>
<evidence type="ECO:0000313" key="13">
    <source>
        <dbReference type="Proteomes" id="UP001281447"/>
    </source>
</evidence>
<dbReference type="InterPro" id="IPR028055">
    <property type="entry name" value="YidC/Oxa/ALB_C"/>
</dbReference>
<evidence type="ECO:0000256" key="6">
    <source>
        <dbReference type="ARBA" id="ARBA00022989"/>
    </source>
</evidence>
<keyword evidence="7 10" id="KW-0472">Membrane</keyword>
<comment type="subcellular location">
    <subcellularLocation>
        <location evidence="1">Cell membrane</location>
        <topology evidence="1">Multi-pass membrane protein</topology>
    </subcellularLocation>
    <subcellularLocation>
        <location evidence="9">Membrane</location>
        <topology evidence="9">Multi-pass membrane protein</topology>
    </subcellularLocation>
</comment>
<gene>
    <name evidence="12" type="primary">yidC</name>
    <name evidence="12" type="ORF">RWE15_17575</name>
</gene>
<dbReference type="InterPro" id="IPR047196">
    <property type="entry name" value="YidC_ALB_C"/>
</dbReference>
<dbReference type="Proteomes" id="UP001281447">
    <property type="component" value="Unassembled WGS sequence"/>
</dbReference>
<comment type="caution">
    <text evidence="12">The sequence shown here is derived from an EMBL/GenBank/DDBJ whole genome shotgun (WGS) entry which is preliminary data.</text>
</comment>
<name>A0ABU5C9Y3_9BACI</name>
<sequence>MLFRKSTKEKKDRESQTKMQQEMMQLYQKHNFNPLASMAGCLPLVIQMPILLAFYYAIRRTPEIATHHFLWFDLGHVDIALTVIAVIIYFVQFKVSQMGLAEQQRKQMAMIGWISPIMIGVISINSPAALPLYWAVGGLFIVLQTLISKKIYFAHKKRIGSEEKR</sequence>
<feature type="transmembrane region" description="Helical" evidence="10">
    <location>
        <begin position="35"/>
        <end position="58"/>
    </location>
</feature>
<keyword evidence="4 9" id="KW-0812">Transmembrane</keyword>
<keyword evidence="5" id="KW-0653">Protein transport</keyword>
<feature type="domain" description="Membrane insertase YidC/Oxa/ALB C-terminal" evidence="11">
    <location>
        <begin position="8"/>
        <end position="149"/>
    </location>
</feature>
<keyword evidence="13" id="KW-1185">Reference proteome</keyword>
<keyword evidence="2" id="KW-0813">Transport</keyword>
<dbReference type="PRINTS" id="PR00701">
    <property type="entry name" value="60KDINNERMP"/>
</dbReference>
<dbReference type="PANTHER" id="PTHR12428:SF65">
    <property type="entry name" value="CYTOCHROME C OXIDASE ASSEMBLY PROTEIN COX18, MITOCHONDRIAL"/>
    <property type="match status" value="1"/>
</dbReference>
<evidence type="ECO:0000256" key="9">
    <source>
        <dbReference type="RuleBase" id="RU003945"/>
    </source>
</evidence>
<evidence type="ECO:0000313" key="12">
    <source>
        <dbReference type="EMBL" id="MDY0395860.1"/>
    </source>
</evidence>
<evidence type="ECO:0000259" key="11">
    <source>
        <dbReference type="Pfam" id="PF02096"/>
    </source>
</evidence>
<dbReference type="InterPro" id="IPR001708">
    <property type="entry name" value="YidC/ALB3/OXA1/COX18"/>
</dbReference>
<evidence type="ECO:0000256" key="5">
    <source>
        <dbReference type="ARBA" id="ARBA00022927"/>
    </source>
</evidence>
<dbReference type="Pfam" id="PF02096">
    <property type="entry name" value="60KD_IMP"/>
    <property type="match status" value="1"/>
</dbReference>
<dbReference type="NCBIfam" id="TIGR03592">
    <property type="entry name" value="yidC_oxa1_cterm"/>
    <property type="match status" value="1"/>
</dbReference>
<keyword evidence="8" id="KW-0143">Chaperone</keyword>
<feature type="transmembrane region" description="Helical" evidence="10">
    <location>
        <begin position="70"/>
        <end position="90"/>
    </location>
</feature>
<comment type="similarity">
    <text evidence="9">Belongs to the OXA1/ALB3/YidC family.</text>
</comment>
<evidence type="ECO:0000256" key="10">
    <source>
        <dbReference type="SAM" id="Phobius"/>
    </source>
</evidence>
<evidence type="ECO:0000256" key="7">
    <source>
        <dbReference type="ARBA" id="ARBA00023136"/>
    </source>
</evidence>